<evidence type="ECO:0000256" key="9">
    <source>
        <dbReference type="ARBA" id="ARBA00029627"/>
    </source>
</evidence>
<evidence type="ECO:0000256" key="7">
    <source>
        <dbReference type="ARBA" id="ARBA00022729"/>
    </source>
</evidence>
<dbReference type="InterPro" id="IPR010892">
    <property type="entry name" value="Spp-24"/>
</dbReference>
<dbReference type="Pfam" id="PF00666">
    <property type="entry name" value="Cathelicidins"/>
    <property type="match status" value="1"/>
</dbReference>
<evidence type="ECO:0000256" key="10">
    <source>
        <dbReference type="SAM" id="SignalP"/>
    </source>
</evidence>
<feature type="signal peptide" evidence="10">
    <location>
        <begin position="1"/>
        <end position="18"/>
    </location>
</feature>
<evidence type="ECO:0000256" key="4">
    <source>
        <dbReference type="ARBA" id="ARBA00020365"/>
    </source>
</evidence>
<evidence type="ECO:0000313" key="11">
    <source>
        <dbReference type="EMBL" id="KAI2660508.1"/>
    </source>
</evidence>
<comment type="similarity">
    <text evidence="3">Belongs to the SPP2 family.</text>
</comment>
<gene>
    <name evidence="11" type="ORF">H4Q32_008092</name>
</gene>
<evidence type="ECO:0000256" key="5">
    <source>
        <dbReference type="ARBA" id="ARBA00022525"/>
    </source>
</evidence>
<dbReference type="SUPFAM" id="SSF54403">
    <property type="entry name" value="Cystatin/monellin"/>
    <property type="match status" value="1"/>
</dbReference>
<comment type="caution">
    <text evidence="11">The sequence shown here is derived from an EMBL/GenBank/DDBJ whole genome shotgun (WGS) entry which is preliminary data.</text>
</comment>
<dbReference type="Gene3D" id="3.10.450.10">
    <property type="match status" value="1"/>
</dbReference>
<organism evidence="11 12">
    <name type="scientific">Labeo rohita</name>
    <name type="common">Indian major carp</name>
    <name type="synonym">Cyprinus rohita</name>
    <dbReference type="NCBI Taxonomy" id="84645"/>
    <lineage>
        <taxon>Eukaryota</taxon>
        <taxon>Metazoa</taxon>
        <taxon>Chordata</taxon>
        <taxon>Craniata</taxon>
        <taxon>Vertebrata</taxon>
        <taxon>Euteleostomi</taxon>
        <taxon>Actinopterygii</taxon>
        <taxon>Neopterygii</taxon>
        <taxon>Teleostei</taxon>
        <taxon>Ostariophysi</taxon>
        <taxon>Cypriniformes</taxon>
        <taxon>Cyprinidae</taxon>
        <taxon>Labeoninae</taxon>
        <taxon>Labeonini</taxon>
        <taxon>Labeo</taxon>
    </lineage>
</organism>
<evidence type="ECO:0000256" key="8">
    <source>
        <dbReference type="ARBA" id="ARBA00023157"/>
    </source>
</evidence>
<proteinExistence type="inferred from homology"/>
<dbReference type="PANTHER" id="PTHR15444:SF4">
    <property type="entry name" value="SECRETED PHOSPHOPROTEIN 24"/>
    <property type="match status" value="1"/>
</dbReference>
<evidence type="ECO:0000256" key="2">
    <source>
        <dbReference type="ARBA" id="ARBA00004613"/>
    </source>
</evidence>
<dbReference type="Proteomes" id="UP000830375">
    <property type="component" value="Unassembled WGS sequence"/>
</dbReference>
<evidence type="ECO:0000313" key="12">
    <source>
        <dbReference type="Proteomes" id="UP000830375"/>
    </source>
</evidence>
<keyword evidence="8" id="KW-1015">Disulfide bond</keyword>
<feature type="chain" id="PRO_5046815737" description="Secreted phosphoprotein 24" evidence="10">
    <location>
        <begin position="19"/>
        <end position="171"/>
    </location>
</feature>
<keyword evidence="6" id="KW-0597">Phosphoprotein</keyword>
<keyword evidence="12" id="KW-1185">Reference proteome</keyword>
<keyword evidence="7 10" id="KW-0732">Signal</keyword>
<comment type="subcellular location">
    <subcellularLocation>
        <location evidence="2">Secreted</location>
    </subcellularLocation>
</comment>
<dbReference type="EMBL" id="JACTAM010000009">
    <property type="protein sequence ID" value="KAI2660508.1"/>
    <property type="molecule type" value="Genomic_DNA"/>
</dbReference>
<accession>A0ABQ8MF81</accession>
<comment type="function">
    <text evidence="1">Could coordinate an aspect of bone turnover.</text>
</comment>
<dbReference type="InterPro" id="IPR046350">
    <property type="entry name" value="Cystatin_sf"/>
</dbReference>
<keyword evidence="5" id="KW-0964">Secreted</keyword>
<sequence>MTPAVILLLFFQCCCVSGQLNFSPLVNLALKVSVDEVNKQSSRFNLHMPTSSVVRQLTQVRDNTYDILLNFKIKETVCRKNTRRTDRCHFKQGRFANDPGISEVQAYFSPFLLFLNSKELCWSLVRVDSMSAAPLGISCIANTGALGSSSESSSEEVFFWGTRRFPMRSFS</sequence>
<name>A0ABQ8MF81_LABRO</name>
<evidence type="ECO:0000256" key="6">
    <source>
        <dbReference type="ARBA" id="ARBA00022553"/>
    </source>
</evidence>
<evidence type="ECO:0000256" key="3">
    <source>
        <dbReference type="ARBA" id="ARBA00008576"/>
    </source>
</evidence>
<evidence type="ECO:0000256" key="1">
    <source>
        <dbReference type="ARBA" id="ARBA00002371"/>
    </source>
</evidence>
<reference evidence="11 12" key="1">
    <citation type="submission" date="2022-01" db="EMBL/GenBank/DDBJ databases">
        <title>A high-quality chromosome-level genome assembly of rohu carp, Labeo rohita.</title>
        <authorList>
            <person name="Arick M.A. II"/>
            <person name="Hsu C.-Y."/>
            <person name="Magbanua Z."/>
            <person name="Pechanova O."/>
            <person name="Grover C."/>
            <person name="Miller E."/>
            <person name="Thrash A."/>
            <person name="Ezzel L."/>
            <person name="Alam S."/>
            <person name="Benzie J."/>
            <person name="Hamilton M."/>
            <person name="Karsi A."/>
            <person name="Lawrence M.L."/>
            <person name="Peterson D.G."/>
        </authorList>
    </citation>
    <scope>NUCLEOTIDE SEQUENCE [LARGE SCALE GENOMIC DNA]</scope>
    <source>
        <strain evidence="12">BAU-BD-2019</strain>
        <tissue evidence="11">Blood</tissue>
    </source>
</reference>
<dbReference type="PANTHER" id="PTHR15444">
    <property type="entry name" value="SECRETED PHOSPHOPROTEIN 24"/>
    <property type="match status" value="1"/>
</dbReference>
<protein>
    <recommendedName>
        <fullName evidence="4">Secreted phosphoprotein 24</fullName>
    </recommendedName>
    <alternativeName>
        <fullName evidence="9">Secreted phosphoprotein 2</fullName>
    </alternativeName>
</protein>